<feature type="compositionally biased region" description="Polar residues" evidence="1">
    <location>
        <begin position="219"/>
        <end position="228"/>
    </location>
</feature>
<dbReference type="Proteomes" id="UP000093309">
    <property type="component" value="Unassembled WGS sequence"/>
</dbReference>
<keyword evidence="3" id="KW-1185">Reference proteome</keyword>
<protein>
    <recommendedName>
        <fullName evidence="4">Methyltransferase type 11 domain-containing protein</fullName>
    </recommendedName>
</protein>
<gene>
    <name evidence="2" type="ORF">A8709_28295</name>
</gene>
<evidence type="ECO:0000313" key="2">
    <source>
        <dbReference type="EMBL" id="OCT11774.1"/>
    </source>
</evidence>
<dbReference type="STRING" id="512399.A8709_28295"/>
<name>A0A1C0ZUJ5_9BACL</name>
<dbReference type="InterPro" id="IPR029063">
    <property type="entry name" value="SAM-dependent_MTases_sf"/>
</dbReference>
<dbReference type="Gene3D" id="3.40.50.150">
    <property type="entry name" value="Vaccinia Virus protein VP39"/>
    <property type="match status" value="1"/>
</dbReference>
<dbReference type="SUPFAM" id="SSF53335">
    <property type="entry name" value="S-adenosyl-L-methionine-dependent methyltransferases"/>
    <property type="match status" value="1"/>
</dbReference>
<evidence type="ECO:0000313" key="3">
    <source>
        <dbReference type="Proteomes" id="UP000093309"/>
    </source>
</evidence>
<accession>A0A1C0ZUJ5</accession>
<organism evidence="2 3">
    <name type="scientific">Paenibacillus pectinilyticus</name>
    <dbReference type="NCBI Taxonomy" id="512399"/>
    <lineage>
        <taxon>Bacteria</taxon>
        <taxon>Bacillati</taxon>
        <taxon>Bacillota</taxon>
        <taxon>Bacilli</taxon>
        <taxon>Bacillales</taxon>
        <taxon>Paenibacillaceae</taxon>
        <taxon>Paenibacillus</taxon>
    </lineage>
</organism>
<feature type="compositionally biased region" description="Basic residues" evidence="1">
    <location>
        <begin position="237"/>
        <end position="247"/>
    </location>
</feature>
<dbReference type="AlphaFoldDB" id="A0A1C0ZUJ5"/>
<dbReference type="EMBL" id="LYPC01000027">
    <property type="protein sequence ID" value="OCT11774.1"/>
    <property type="molecule type" value="Genomic_DNA"/>
</dbReference>
<feature type="region of interest" description="Disordered" evidence="1">
    <location>
        <begin position="206"/>
        <end position="247"/>
    </location>
</feature>
<evidence type="ECO:0000256" key="1">
    <source>
        <dbReference type="SAM" id="MobiDB-lite"/>
    </source>
</evidence>
<dbReference type="RefSeq" id="WP_065855444.1">
    <property type="nucleotide sequence ID" value="NZ_LYPC01000027.1"/>
</dbReference>
<dbReference type="OrthoDB" id="2636445at2"/>
<sequence length="247" mass="28453">MHLDLGCGDHKHINFFGIDKVDAPGVDLLCDIDSGIPLPDNTVEFVMASRSLPYVTDLPAVLSDIYRICSHKAIVCVLAPYAHHFRHVSNPYLKHKFDEYTPRYFTNSFLQPPGGQVCPPVPDYNNEKVPYDFRLIRMEFFYEPPYSTTLYEQDELDMLQYVQPNLISEIMYHFVVLKQEIPVKEWHRICHQSYFEPDRVSSLRLQTPLPEVPAESTVPDDTTTNNSPLPTPEKSKVTPKKKPKSSR</sequence>
<proteinExistence type="predicted"/>
<comment type="caution">
    <text evidence="2">The sequence shown here is derived from an EMBL/GenBank/DDBJ whole genome shotgun (WGS) entry which is preliminary data.</text>
</comment>
<reference evidence="3" key="1">
    <citation type="submission" date="2016-05" db="EMBL/GenBank/DDBJ databases">
        <title>Paenibacillus oryzae. sp. nov., isolated from the rice root.</title>
        <authorList>
            <person name="Zhang J."/>
            <person name="Zhang X."/>
        </authorList>
    </citation>
    <scope>NUCLEOTIDE SEQUENCE [LARGE SCALE GENOMIC DNA]</scope>
    <source>
        <strain evidence="3">KCTC13222</strain>
    </source>
</reference>
<evidence type="ECO:0008006" key="4">
    <source>
        <dbReference type="Google" id="ProtNLM"/>
    </source>
</evidence>